<evidence type="ECO:0000256" key="2">
    <source>
        <dbReference type="ARBA" id="ARBA00022729"/>
    </source>
</evidence>
<keyword evidence="7" id="KW-1133">Transmembrane helix</keyword>
<reference evidence="10" key="1">
    <citation type="submission" date="2025-08" db="UniProtKB">
        <authorList>
            <consortium name="RefSeq"/>
        </authorList>
    </citation>
    <scope>IDENTIFICATION</scope>
</reference>
<dbReference type="InterPro" id="IPR000152">
    <property type="entry name" value="EGF-type_Asp/Asn_hydroxyl_site"/>
</dbReference>
<dbReference type="PROSITE" id="PS01187">
    <property type="entry name" value="EGF_CA"/>
    <property type="match status" value="1"/>
</dbReference>
<gene>
    <name evidence="10" type="primary">LOC106813573</name>
</gene>
<keyword evidence="7" id="KW-0812">Transmembrane</keyword>
<keyword evidence="9" id="KW-1185">Reference proteome</keyword>
<dbReference type="InterPro" id="IPR001881">
    <property type="entry name" value="EGF-like_Ca-bd_dom"/>
</dbReference>
<dbReference type="PROSITE" id="PS50026">
    <property type="entry name" value="EGF_3"/>
    <property type="match status" value="1"/>
</dbReference>
<evidence type="ECO:0000256" key="4">
    <source>
        <dbReference type="ARBA" id="ARBA00023157"/>
    </source>
</evidence>
<dbReference type="PROSITE" id="PS00010">
    <property type="entry name" value="ASX_HYDROXYL"/>
    <property type="match status" value="1"/>
</dbReference>
<feature type="transmembrane region" description="Helical" evidence="7">
    <location>
        <begin position="95"/>
        <end position="117"/>
    </location>
</feature>
<feature type="compositionally biased region" description="Basic and acidic residues" evidence="6">
    <location>
        <begin position="165"/>
        <end position="176"/>
    </location>
</feature>
<feature type="domain" description="EGF-like" evidence="8">
    <location>
        <begin position="42"/>
        <end position="78"/>
    </location>
</feature>
<protein>
    <submittedName>
        <fullName evidence="10">Thrombomodulin-like</fullName>
    </submittedName>
</protein>
<dbReference type="GeneID" id="106813573"/>
<sequence>MDCPANTDCEEDSPGYALCTCTDGYASFSDVLVLDTYEVCQDVNECESGNVTCAAEHTMCINTPGNFTCACADGWEGDPTMGCFKKIDYWKKVTIGVSVGLATLCLITIIVIVVLVVRRKSAGTYDNEIPDYVYSETYPSPSSTGNINLPRAHISAKSPNDSAAADDRYDKRRSDETGLVGSSHYDNPAYGGVNENDNVYF</sequence>
<keyword evidence="7" id="KW-0472">Membrane</keyword>
<dbReference type="PANTHER" id="PTHR24039">
    <property type="entry name" value="FIBRILLIN-RELATED"/>
    <property type="match status" value="1"/>
</dbReference>
<name>A0ABM1EM08_PRICU</name>
<evidence type="ECO:0000256" key="1">
    <source>
        <dbReference type="ARBA" id="ARBA00022536"/>
    </source>
</evidence>
<accession>A0ABM1EM08</accession>
<proteinExistence type="predicted"/>
<dbReference type="RefSeq" id="XP_014673229.1">
    <property type="nucleotide sequence ID" value="XM_014817743.1"/>
</dbReference>
<keyword evidence="4" id="KW-1015">Disulfide bond</keyword>
<evidence type="ECO:0000256" key="7">
    <source>
        <dbReference type="SAM" id="Phobius"/>
    </source>
</evidence>
<evidence type="ECO:0000313" key="9">
    <source>
        <dbReference type="Proteomes" id="UP000695022"/>
    </source>
</evidence>
<dbReference type="Proteomes" id="UP000695022">
    <property type="component" value="Unplaced"/>
</dbReference>
<dbReference type="InterPro" id="IPR000742">
    <property type="entry name" value="EGF"/>
</dbReference>
<evidence type="ECO:0000256" key="3">
    <source>
        <dbReference type="ARBA" id="ARBA00022737"/>
    </source>
</evidence>
<dbReference type="CDD" id="cd00054">
    <property type="entry name" value="EGF_CA"/>
    <property type="match status" value="1"/>
</dbReference>
<organism evidence="9 10">
    <name type="scientific">Priapulus caudatus</name>
    <name type="common">Priapulid worm</name>
    <dbReference type="NCBI Taxonomy" id="37621"/>
    <lineage>
        <taxon>Eukaryota</taxon>
        <taxon>Metazoa</taxon>
        <taxon>Ecdysozoa</taxon>
        <taxon>Scalidophora</taxon>
        <taxon>Priapulida</taxon>
        <taxon>Priapulimorpha</taxon>
        <taxon>Priapulimorphida</taxon>
        <taxon>Priapulidae</taxon>
        <taxon>Priapulus</taxon>
    </lineage>
</organism>
<dbReference type="PANTHER" id="PTHR24039:SF58">
    <property type="entry name" value="EGF-LIKE DOMAIN-CONTAINING PROTEIN"/>
    <property type="match status" value="1"/>
</dbReference>
<comment type="caution">
    <text evidence="5">Lacks conserved residue(s) required for the propagation of feature annotation.</text>
</comment>
<dbReference type="SMART" id="SM00179">
    <property type="entry name" value="EGF_CA"/>
    <property type="match status" value="1"/>
</dbReference>
<feature type="region of interest" description="Disordered" evidence="6">
    <location>
        <begin position="149"/>
        <end position="201"/>
    </location>
</feature>
<dbReference type="InterPro" id="IPR018097">
    <property type="entry name" value="EGF_Ca-bd_CS"/>
</dbReference>
<evidence type="ECO:0000313" key="10">
    <source>
        <dbReference type="RefSeq" id="XP_014673229.1"/>
    </source>
</evidence>
<dbReference type="Pfam" id="PF07645">
    <property type="entry name" value="EGF_CA"/>
    <property type="match status" value="1"/>
</dbReference>
<keyword evidence="3" id="KW-0677">Repeat</keyword>
<keyword evidence="2" id="KW-0732">Signal</keyword>
<evidence type="ECO:0000256" key="5">
    <source>
        <dbReference type="PROSITE-ProRule" id="PRU00076"/>
    </source>
</evidence>
<dbReference type="InterPro" id="IPR049883">
    <property type="entry name" value="NOTCH1_EGF-like"/>
</dbReference>
<dbReference type="Gene3D" id="2.10.25.10">
    <property type="entry name" value="Laminin"/>
    <property type="match status" value="2"/>
</dbReference>
<evidence type="ECO:0000259" key="8">
    <source>
        <dbReference type="PROSITE" id="PS50026"/>
    </source>
</evidence>
<evidence type="ECO:0000256" key="6">
    <source>
        <dbReference type="SAM" id="MobiDB-lite"/>
    </source>
</evidence>
<keyword evidence="1 5" id="KW-0245">EGF-like domain</keyword>
<dbReference type="SUPFAM" id="SSF57196">
    <property type="entry name" value="EGF/Laminin"/>
    <property type="match status" value="1"/>
</dbReference>